<organism evidence="6 7">
    <name type="scientific">Rugosimonospora acidiphila</name>
    <dbReference type="NCBI Taxonomy" id="556531"/>
    <lineage>
        <taxon>Bacteria</taxon>
        <taxon>Bacillati</taxon>
        <taxon>Actinomycetota</taxon>
        <taxon>Actinomycetes</taxon>
        <taxon>Micromonosporales</taxon>
        <taxon>Micromonosporaceae</taxon>
        <taxon>Rugosimonospora</taxon>
    </lineage>
</organism>
<evidence type="ECO:0000256" key="4">
    <source>
        <dbReference type="ARBA" id="ARBA00023004"/>
    </source>
</evidence>
<comment type="similarity">
    <text evidence="1 5">Belongs to the carotenoid oxygenase family.</text>
</comment>
<gene>
    <name evidence="6" type="ORF">GCM10023322_79980</name>
</gene>
<evidence type="ECO:0000256" key="3">
    <source>
        <dbReference type="ARBA" id="ARBA00023002"/>
    </source>
</evidence>
<keyword evidence="4 5" id="KW-0408">Iron</keyword>
<keyword evidence="7" id="KW-1185">Reference proteome</keyword>
<dbReference type="PANTHER" id="PTHR10543:SF24">
    <property type="entry name" value="CAROTENOID ISOMEROOXYGENASE"/>
    <property type="match status" value="1"/>
</dbReference>
<comment type="caution">
    <text evidence="6">The sequence shown here is derived from an EMBL/GenBank/DDBJ whole genome shotgun (WGS) entry which is preliminary data.</text>
</comment>
<dbReference type="InterPro" id="IPR004294">
    <property type="entry name" value="Carotenoid_Oase"/>
</dbReference>
<sequence length="483" mass="53961">MTSEAGAEAEPAQTDHRLGFLSLERELPAVDLPVEGSFPAWLSGSLIRVGPAKFEVGTHRYRHWFDGLAMLHRFSFSAGTVSYRNRFVDSPAYRAARDTGRIAYSEFATDPCRSMFRRFVTVFRTPVNGRNTNVNVDRFGDEFLAMSETPLPVMFDPQTLSTLGVGEPAPGQLTVAHPHRLPGSTELISYATHLSAATHYQLYGRAVGDTHQRMIATLPAPRPSYMHSFAVADHFAVLVEFPLVTVPMTIPLSGRPFIENYRWRPERGTRFLVVDLETGRFEGGYRTEPFFAFHHINAFARDGDLVIDVCAYDNADIVRALYLDRLRAEDARVPEATPRRYVLPAGGGEVRTERLGELTMELPRIDYDRRNGRPYRFVYGVGSREPGDFPNQLVKTDVERRESAAWSRPGTYPGEPVFVRTPGDEREDGGVLLSIVLDPSAGTSFLLVLDAAELTEVARAWVPHRIPFGLHGQHFPAVSAPND</sequence>
<keyword evidence="5" id="KW-0223">Dioxygenase</keyword>
<keyword evidence="3 5" id="KW-0560">Oxidoreductase</keyword>
<comment type="cofactor">
    <cofactor evidence="5">
        <name>Fe(2+)</name>
        <dbReference type="ChEBI" id="CHEBI:29033"/>
    </cofactor>
    <text evidence="5">Binds 1 Fe(2+) ion per subunit.</text>
</comment>
<dbReference type="PANTHER" id="PTHR10543">
    <property type="entry name" value="BETA-CAROTENE DIOXYGENASE"/>
    <property type="match status" value="1"/>
</dbReference>
<evidence type="ECO:0000256" key="5">
    <source>
        <dbReference type="RuleBase" id="RU364048"/>
    </source>
</evidence>
<evidence type="ECO:0000256" key="2">
    <source>
        <dbReference type="ARBA" id="ARBA00022723"/>
    </source>
</evidence>
<dbReference type="RefSeq" id="WP_345638791.1">
    <property type="nucleotide sequence ID" value="NZ_BAABJQ010000047.1"/>
</dbReference>
<evidence type="ECO:0000313" key="7">
    <source>
        <dbReference type="Proteomes" id="UP001501570"/>
    </source>
</evidence>
<accession>A0ABP9SQR4</accession>
<evidence type="ECO:0000256" key="1">
    <source>
        <dbReference type="ARBA" id="ARBA00006787"/>
    </source>
</evidence>
<proteinExistence type="inferred from homology"/>
<name>A0ABP9SQR4_9ACTN</name>
<dbReference type="Pfam" id="PF03055">
    <property type="entry name" value="RPE65"/>
    <property type="match status" value="1"/>
</dbReference>
<keyword evidence="2 5" id="KW-0479">Metal-binding</keyword>
<reference evidence="7" key="1">
    <citation type="journal article" date="2019" name="Int. J. Syst. Evol. Microbiol.">
        <title>The Global Catalogue of Microorganisms (GCM) 10K type strain sequencing project: providing services to taxonomists for standard genome sequencing and annotation.</title>
        <authorList>
            <consortium name="The Broad Institute Genomics Platform"/>
            <consortium name="The Broad Institute Genome Sequencing Center for Infectious Disease"/>
            <person name="Wu L."/>
            <person name="Ma J."/>
        </authorList>
    </citation>
    <scope>NUCLEOTIDE SEQUENCE [LARGE SCALE GENOMIC DNA]</scope>
    <source>
        <strain evidence="7">JCM 18304</strain>
    </source>
</reference>
<dbReference type="EC" id="1.13.11.-" evidence="5"/>
<evidence type="ECO:0000313" key="6">
    <source>
        <dbReference type="EMBL" id="GAA5200964.1"/>
    </source>
</evidence>
<protein>
    <recommendedName>
        <fullName evidence="5">Dioxygenase</fullName>
        <ecNumber evidence="5">1.13.11.-</ecNumber>
    </recommendedName>
</protein>
<dbReference type="Proteomes" id="UP001501570">
    <property type="component" value="Unassembled WGS sequence"/>
</dbReference>
<dbReference type="EMBL" id="BAABJQ010000047">
    <property type="protein sequence ID" value="GAA5200964.1"/>
    <property type="molecule type" value="Genomic_DNA"/>
</dbReference>